<reference evidence="1" key="2">
    <citation type="submission" date="2023-05" db="EMBL/GenBank/DDBJ databases">
        <authorList>
            <consortium name="Lawrence Berkeley National Laboratory"/>
            <person name="Steindorff A."/>
            <person name="Hensen N."/>
            <person name="Bonometti L."/>
            <person name="Westerberg I."/>
            <person name="Brannstrom I.O."/>
            <person name="Guillou S."/>
            <person name="Cros-Aarteil S."/>
            <person name="Calhoun S."/>
            <person name="Haridas S."/>
            <person name="Kuo A."/>
            <person name="Mondo S."/>
            <person name="Pangilinan J."/>
            <person name="Riley R."/>
            <person name="Labutti K."/>
            <person name="Andreopoulos B."/>
            <person name="Lipzen A."/>
            <person name="Chen C."/>
            <person name="Yanf M."/>
            <person name="Daum C."/>
            <person name="Ng V."/>
            <person name="Clum A."/>
            <person name="Ohm R."/>
            <person name="Martin F."/>
            <person name="Silar P."/>
            <person name="Natvig D."/>
            <person name="Lalanne C."/>
            <person name="Gautier V."/>
            <person name="Ament-Velasquez S.L."/>
            <person name="Kruys A."/>
            <person name="Hutchinson M.I."/>
            <person name="Powell A.J."/>
            <person name="Barry K."/>
            <person name="Miller A.N."/>
            <person name="Grigoriev I.V."/>
            <person name="Debuchy R."/>
            <person name="Gladieux P."/>
            <person name="Thoren M.H."/>
            <person name="Johannesson H."/>
        </authorList>
    </citation>
    <scope>NUCLEOTIDE SEQUENCE</scope>
    <source>
        <strain evidence="1">CBS 508.74</strain>
    </source>
</reference>
<organism evidence="1 2">
    <name type="scientific">Canariomyces notabilis</name>
    <dbReference type="NCBI Taxonomy" id="2074819"/>
    <lineage>
        <taxon>Eukaryota</taxon>
        <taxon>Fungi</taxon>
        <taxon>Dikarya</taxon>
        <taxon>Ascomycota</taxon>
        <taxon>Pezizomycotina</taxon>
        <taxon>Sordariomycetes</taxon>
        <taxon>Sordariomycetidae</taxon>
        <taxon>Sordariales</taxon>
        <taxon>Chaetomiaceae</taxon>
        <taxon>Canariomyces</taxon>
    </lineage>
</organism>
<dbReference type="AlphaFoldDB" id="A0AAN6TMG4"/>
<protein>
    <submittedName>
        <fullName evidence="1">Uncharacterized protein</fullName>
    </submittedName>
</protein>
<gene>
    <name evidence="1" type="ORF">N656DRAFT_773266</name>
</gene>
<evidence type="ECO:0000313" key="1">
    <source>
        <dbReference type="EMBL" id="KAK4117198.1"/>
    </source>
</evidence>
<name>A0AAN6TMG4_9PEZI</name>
<keyword evidence="2" id="KW-1185">Reference proteome</keyword>
<dbReference type="Proteomes" id="UP001302812">
    <property type="component" value="Unassembled WGS sequence"/>
</dbReference>
<dbReference type="GeneID" id="89938151"/>
<proteinExistence type="predicted"/>
<sequence>MGQIIQTLAPVSRALIRRCLICVQMCRIRVRSVGNGLGLANIRHDRQALADWGPFLAAWSGPAPPALSALVAAFLHIVEIGTVHDFHPLLVPVAPCSVPPPLCWSDIVDDLRLRGRGGAGELSGWSGIKIGTHDTNGTPSHRCVLNPHNTGNVNFVES</sequence>
<comment type="caution">
    <text evidence="1">The sequence shown here is derived from an EMBL/GenBank/DDBJ whole genome shotgun (WGS) entry which is preliminary data.</text>
</comment>
<dbReference type="EMBL" id="MU853332">
    <property type="protein sequence ID" value="KAK4117198.1"/>
    <property type="molecule type" value="Genomic_DNA"/>
</dbReference>
<reference evidence="1" key="1">
    <citation type="journal article" date="2023" name="Mol. Phylogenet. Evol.">
        <title>Genome-scale phylogeny and comparative genomics of the fungal order Sordariales.</title>
        <authorList>
            <person name="Hensen N."/>
            <person name="Bonometti L."/>
            <person name="Westerberg I."/>
            <person name="Brannstrom I.O."/>
            <person name="Guillou S."/>
            <person name="Cros-Aarteil S."/>
            <person name="Calhoun S."/>
            <person name="Haridas S."/>
            <person name="Kuo A."/>
            <person name="Mondo S."/>
            <person name="Pangilinan J."/>
            <person name="Riley R."/>
            <person name="LaButti K."/>
            <person name="Andreopoulos B."/>
            <person name="Lipzen A."/>
            <person name="Chen C."/>
            <person name="Yan M."/>
            <person name="Daum C."/>
            <person name="Ng V."/>
            <person name="Clum A."/>
            <person name="Steindorff A."/>
            <person name="Ohm R.A."/>
            <person name="Martin F."/>
            <person name="Silar P."/>
            <person name="Natvig D.O."/>
            <person name="Lalanne C."/>
            <person name="Gautier V."/>
            <person name="Ament-Velasquez S.L."/>
            <person name="Kruys A."/>
            <person name="Hutchinson M.I."/>
            <person name="Powell A.J."/>
            <person name="Barry K."/>
            <person name="Miller A.N."/>
            <person name="Grigoriev I.V."/>
            <person name="Debuchy R."/>
            <person name="Gladieux P."/>
            <person name="Hiltunen Thoren M."/>
            <person name="Johannesson H."/>
        </authorList>
    </citation>
    <scope>NUCLEOTIDE SEQUENCE</scope>
    <source>
        <strain evidence="1">CBS 508.74</strain>
    </source>
</reference>
<evidence type="ECO:0000313" key="2">
    <source>
        <dbReference type="Proteomes" id="UP001302812"/>
    </source>
</evidence>
<dbReference type="RefSeq" id="XP_064674768.1">
    <property type="nucleotide sequence ID" value="XM_064814026.1"/>
</dbReference>
<accession>A0AAN6TMG4</accession>